<sequence length="1168" mass="126527">MANNNNEGAENSPDNSKDAGLDKSFVGKFVSGLFNSTPLSKWFGKDSASKSVKRREDDDDDDDDDFDASYVFQPPSKRVKLPSEVEHNNYSAHIFESPVTVHNASNNVNNVSSKVFGKFPEPVAGPSGVKSRKLFDRHRSASTNTVSTNSFENQEIVNGENDSDSEESTSGYSSAPKLLNQPKSAEISHKETCEKVTPKTRSLFTSSNESSGRTLFSERSPNMNTSLSSRRPSFNASTFGSPNFIDRTLSTKRILSSPFYSGNTIYGGASAYGRRLGKISEETNSRVSVQIKPVNEKPPSENATLSKTARRILSTLEQYSTPISDAKKIPVTPRRPGLLSSYVGATPYLVRDRKRPSNKELQVPSVPDLLQMKQKERLQNSTETVRQIATKSKSSLNKEEYKIRTEEDNKQKHSNKMKSSVASVRQKVPPIEPVSEVKLPKVSLPISTLPKFDFVLMPPSNSSETTKNQNETKTPKSPVSTVIKPTVIVDKKETEKKIVENGKSSFTFSEPLVISKDLKSVTAINCFKFSEPVCKKQSTHTGLMFKSAESKSEIKPKNNGENVPSIAKPASQLSTGSVMDVLKKPPSQRWECPTCLVRNDIDKDKCCACDEPKPQPEKKETKGFGEQFKMSSDKWECNSCMVRNNNSDKTCVACGSSKAGEDKPVAKSGFGDAFKPPASTWECTSCLIRNKNELESCAACGASKTPSGSFGDKFKPSGDTWECATCMIRNKNTVDKCAACETPKPGAKPTSVKPMTAPIFSFGIKQEWECKTCLIKNKNELTQCAACEMPRESETEKKGFGDAFKMKGGEWECSSCLVKNKPTDNVCVCCGVAKSGGKSSDVTTGEKKPLIGFNFGIDKSNAPQFKFGIPSTSSELKASTTSAPPTFAFGDAAKSTAVTSSSFSFGINTQEKVTPTNTVTSSENVTVASNPLLKPSEKLPEKATPAPVGFKFGLDKTQESVVTSSSDSTNKTETPTTTSSFGTKPAPMFQFKPPAVNGDIKFGSENKDKPVLATEPVKESPFSAEPKNQDSPFGSKTQSSPFATAASKPQESPFGTPSKPTESPFVSNKPADLPFGSASKPSDSPFGSASKPKDSLFGNVNKPSSSLFGNTDANKPKESIFGSTTEPNKPQAGLFTTVDTNKPQETLFGGDANKPKGGAIRHQTHRKQ</sequence>
<organism evidence="23 24">
    <name type="scientific">Tribolium castaneum</name>
    <name type="common">Red flour beetle</name>
    <dbReference type="NCBI Taxonomy" id="7070"/>
    <lineage>
        <taxon>Eukaryota</taxon>
        <taxon>Metazoa</taxon>
        <taxon>Ecdysozoa</taxon>
        <taxon>Arthropoda</taxon>
        <taxon>Hexapoda</taxon>
        <taxon>Insecta</taxon>
        <taxon>Pterygota</taxon>
        <taxon>Neoptera</taxon>
        <taxon>Endopterygota</taxon>
        <taxon>Coleoptera</taxon>
        <taxon>Polyphaga</taxon>
        <taxon>Cucujiformia</taxon>
        <taxon>Tenebrionidae</taxon>
        <taxon>Tenebrionidae incertae sedis</taxon>
        <taxon>Tribolium</taxon>
    </lineage>
</organism>
<dbReference type="FunFam" id="4.10.1060.10:FF:000003">
    <property type="entry name" value="E3 SUMO-protein ligase RanBP2"/>
    <property type="match status" value="1"/>
</dbReference>
<feature type="region of interest" description="Disordered" evidence="21">
    <location>
        <begin position="35"/>
        <end position="70"/>
    </location>
</feature>
<evidence type="ECO:0000256" key="8">
    <source>
        <dbReference type="ARBA" id="ARBA00022816"/>
    </source>
</evidence>
<dbReference type="PROSITE" id="PS50199">
    <property type="entry name" value="ZF_RANBP2_2"/>
    <property type="match status" value="6"/>
</dbReference>
<dbReference type="KEGG" id="tca:660867"/>
<evidence type="ECO:0000256" key="21">
    <source>
        <dbReference type="SAM" id="MobiDB-lite"/>
    </source>
</evidence>
<feature type="compositionally biased region" description="Polar residues" evidence="21">
    <location>
        <begin position="1029"/>
        <end position="1066"/>
    </location>
</feature>
<evidence type="ECO:0000256" key="1">
    <source>
        <dbReference type="ARBA" id="ARBA00001947"/>
    </source>
</evidence>
<evidence type="ECO:0000256" key="7">
    <source>
        <dbReference type="ARBA" id="ARBA00022771"/>
    </source>
</evidence>
<comment type="similarity">
    <text evidence="16">Belongs to the NUP153 family.</text>
</comment>
<keyword evidence="7 20" id="KW-0863">Zinc-finger</keyword>
<feature type="compositionally biased region" description="Polar residues" evidence="21">
    <location>
        <begin position="199"/>
        <end position="234"/>
    </location>
</feature>
<proteinExistence type="inferred from homology"/>
<evidence type="ECO:0000256" key="20">
    <source>
        <dbReference type="PROSITE-ProRule" id="PRU00322"/>
    </source>
</evidence>
<keyword evidence="5" id="KW-0479">Metal-binding</keyword>
<keyword evidence="10" id="KW-0653">Protein transport</keyword>
<dbReference type="GO" id="GO:0005643">
    <property type="term" value="C:nuclear pore"/>
    <property type="evidence" value="ECO:0007669"/>
    <property type="project" value="UniProtKB-SubCell"/>
</dbReference>
<reference evidence="23 24" key="2">
    <citation type="journal article" date="2010" name="Nucleic Acids Res.">
        <title>BeetleBase in 2010: revisions to provide comprehensive genomic information for Tribolium castaneum.</title>
        <authorList>
            <person name="Kim H.S."/>
            <person name="Murphy T."/>
            <person name="Xia J."/>
            <person name="Caragea D."/>
            <person name="Park Y."/>
            <person name="Beeman R.W."/>
            <person name="Lorenzen M.D."/>
            <person name="Butcher S."/>
            <person name="Manak J.R."/>
            <person name="Brown S.J."/>
        </authorList>
    </citation>
    <scope>GENOME REANNOTATION</scope>
    <source>
        <strain evidence="23 24">Georgia GA2</strain>
    </source>
</reference>
<feature type="domain" description="RanBP2-type" evidence="22">
    <location>
        <begin position="807"/>
        <end position="836"/>
    </location>
</feature>
<dbReference type="Pfam" id="PF00641">
    <property type="entry name" value="Zn_ribbon_RanBP"/>
    <property type="match status" value="6"/>
</dbReference>
<protein>
    <recommendedName>
        <fullName evidence="17">Nuclear pore complex protein Nup153</fullName>
    </recommendedName>
    <alternativeName>
        <fullName evidence="19">153 kDa nucleoporin</fullName>
    </alternativeName>
    <alternativeName>
        <fullName evidence="18">Nucleoporin Nup153</fullName>
    </alternativeName>
</protein>
<feature type="compositionally biased region" description="Low complexity" evidence="21">
    <location>
        <begin position="966"/>
        <end position="983"/>
    </location>
</feature>
<keyword evidence="24" id="KW-1185">Reference proteome</keyword>
<dbReference type="Proteomes" id="UP000007266">
    <property type="component" value="Linkage group 3"/>
</dbReference>
<keyword evidence="11" id="KW-0811">Translocation</keyword>
<dbReference type="GO" id="GO:0008270">
    <property type="term" value="F:zinc ion binding"/>
    <property type="evidence" value="ECO:0007669"/>
    <property type="project" value="UniProtKB-KW"/>
</dbReference>
<reference evidence="23 24" key="1">
    <citation type="journal article" date="2008" name="Nature">
        <title>The genome of the model beetle and pest Tribolium castaneum.</title>
        <authorList>
            <consortium name="Tribolium Genome Sequencing Consortium"/>
            <person name="Richards S."/>
            <person name="Gibbs R.A."/>
            <person name="Weinstock G.M."/>
            <person name="Brown S.J."/>
            <person name="Denell R."/>
            <person name="Beeman R.W."/>
            <person name="Gibbs R."/>
            <person name="Beeman R.W."/>
            <person name="Brown S.J."/>
            <person name="Bucher G."/>
            <person name="Friedrich M."/>
            <person name="Grimmelikhuijzen C.J."/>
            <person name="Klingler M."/>
            <person name="Lorenzen M."/>
            <person name="Richards S."/>
            <person name="Roth S."/>
            <person name="Schroder R."/>
            <person name="Tautz D."/>
            <person name="Zdobnov E.M."/>
            <person name="Muzny D."/>
            <person name="Gibbs R.A."/>
            <person name="Weinstock G.M."/>
            <person name="Attaway T."/>
            <person name="Bell S."/>
            <person name="Buhay C.J."/>
            <person name="Chandrabose M.N."/>
            <person name="Chavez D."/>
            <person name="Clerk-Blankenburg K.P."/>
            <person name="Cree A."/>
            <person name="Dao M."/>
            <person name="Davis C."/>
            <person name="Chacko J."/>
            <person name="Dinh H."/>
            <person name="Dugan-Rocha S."/>
            <person name="Fowler G."/>
            <person name="Garner T.T."/>
            <person name="Garnes J."/>
            <person name="Gnirke A."/>
            <person name="Hawes A."/>
            <person name="Hernandez J."/>
            <person name="Hines S."/>
            <person name="Holder M."/>
            <person name="Hume J."/>
            <person name="Jhangiani S.N."/>
            <person name="Joshi V."/>
            <person name="Khan Z.M."/>
            <person name="Jackson L."/>
            <person name="Kovar C."/>
            <person name="Kowis A."/>
            <person name="Lee S."/>
            <person name="Lewis L.R."/>
            <person name="Margolis J."/>
            <person name="Morgan M."/>
            <person name="Nazareth L.V."/>
            <person name="Nguyen N."/>
            <person name="Okwuonu G."/>
            <person name="Parker D."/>
            <person name="Richards S."/>
            <person name="Ruiz S.J."/>
            <person name="Santibanez J."/>
            <person name="Savard J."/>
            <person name="Scherer S.E."/>
            <person name="Schneider B."/>
            <person name="Sodergren E."/>
            <person name="Tautz D."/>
            <person name="Vattahil S."/>
            <person name="Villasana D."/>
            <person name="White C.S."/>
            <person name="Wright R."/>
            <person name="Park Y."/>
            <person name="Beeman R.W."/>
            <person name="Lord J."/>
            <person name="Oppert B."/>
            <person name="Lorenzen M."/>
            <person name="Brown S."/>
            <person name="Wang L."/>
            <person name="Savard J."/>
            <person name="Tautz D."/>
            <person name="Richards S."/>
            <person name="Weinstock G."/>
            <person name="Gibbs R.A."/>
            <person name="Liu Y."/>
            <person name="Worley K."/>
            <person name="Weinstock G."/>
            <person name="Elsik C.G."/>
            <person name="Reese J.T."/>
            <person name="Elhaik E."/>
            <person name="Landan G."/>
            <person name="Graur D."/>
            <person name="Arensburger P."/>
            <person name="Atkinson P."/>
            <person name="Beeman R.W."/>
            <person name="Beidler J."/>
            <person name="Brown S.J."/>
            <person name="Demuth J.P."/>
            <person name="Drury D.W."/>
            <person name="Du Y.Z."/>
            <person name="Fujiwara H."/>
            <person name="Lorenzen M."/>
            <person name="Maselli V."/>
            <person name="Osanai M."/>
            <person name="Park Y."/>
            <person name="Robertson H.M."/>
            <person name="Tu Z."/>
            <person name="Wang J.J."/>
            <person name="Wang S."/>
            <person name="Richards S."/>
            <person name="Song H."/>
            <person name="Zhang L."/>
            <person name="Sodergren E."/>
            <person name="Werner D."/>
            <person name="Stanke M."/>
            <person name="Morgenstern B."/>
            <person name="Solovyev V."/>
            <person name="Kosarev P."/>
            <person name="Brown G."/>
            <person name="Chen H.C."/>
            <person name="Ermolaeva O."/>
            <person name="Hlavina W."/>
            <person name="Kapustin Y."/>
            <person name="Kiryutin B."/>
            <person name="Kitts P."/>
            <person name="Maglott D."/>
            <person name="Pruitt K."/>
            <person name="Sapojnikov V."/>
            <person name="Souvorov A."/>
            <person name="Mackey A.J."/>
            <person name="Waterhouse R.M."/>
            <person name="Wyder S."/>
            <person name="Zdobnov E.M."/>
            <person name="Zdobnov E.M."/>
            <person name="Wyder S."/>
            <person name="Kriventseva E.V."/>
            <person name="Kadowaki T."/>
            <person name="Bork P."/>
            <person name="Aranda M."/>
            <person name="Bao R."/>
            <person name="Beermann A."/>
            <person name="Berns N."/>
            <person name="Bolognesi R."/>
            <person name="Bonneton F."/>
            <person name="Bopp D."/>
            <person name="Brown S.J."/>
            <person name="Bucher G."/>
            <person name="Butts T."/>
            <person name="Chaumot A."/>
            <person name="Denell R.E."/>
            <person name="Ferrier D.E."/>
            <person name="Friedrich M."/>
            <person name="Gordon C.M."/>
            <person name="Jindra M."/>
            <person name="Klingler M."/>
            <person name="Lan Q."/>
            <person name="Lattorff H.M."/>
            <person name="Laudet V."/>
            <person name="von Levetsow C."/>
            <person name="Liu Z."/>
            <person name="Lutz R."/>
            <person name="Lynch J.A."/>
            <person name="da Fonseca R.N."/>
            <person name="Posnien N."/>
            <person name="Reuter R."/>
            <person name="Roth S."/>
            <person name="Savard J."/>
            <person name="Schinko J.B."/>
            <person name="Schmitt C."/>
            <person name="Schoppmeier M."/>
            <person name="Schroder R."/>
            <person name="Shippy T.D."/>
            <person name="Simonnet F."/>
            <person name="Marques-Souza H."/>
            <person name="Tautz D."/>
            <person name="Tomoyasu Y."/>
            <person name="Trauner J."/>
            <person name="Van der Zee M."/>
            <person name="Vervoort M."/>
            <person name="Wittkopp N."/>
            <person name="Wimmer E.A."/>
            <person name="Yang X."/>
            <person name="Jones A.K."/>
            <person name="Sattelle D.B."/>
            <person name="Ebert P.R."/>
            <person name="Nelson D."/>
            <person name="Scott J.G."/>
            <person name="Beeman R.W."/>
            <person name="Muthukrishnan S."/>
            <person name="Kramer K.J."/>
            <person name="Arakane Y."/>
            <person name="Beeman R.W."/>
            <person name="Zhu Q."/>
            <person name="Hogenkamp D."/>
            <person name="Dixit R."/>
            <person name="Oppert B."/>
            <person name="Jiang H."/>
            <person name="Zou Z."/>
            <person name="Marshall J."/>
            <person name="Elpidina E."/>
            <person name="Vinokurov K."/>
            <person name="Oppert C."/>
            <person name="Zou Z."/>
            <person name="Evans J."/>
            <person name="Lu Z."/>
            <person name="Zhao P."/>
            <person name="Sumathipala N."/>
            <person name="Altincicek B."/>
            <person name="Vilcinskas A."/>
            <person name="Williams M."/>
            <person name="Hultmark D."/>
            <person name="Hetru C."/>
            <person name="Jiang H."/>
            <person name="Grimmelikhuijzen C.J."/>
            <person name="Hauser F."/>
            <person name="Cazzamali G."/>
            <person name="Williamson M."/>
            <person name="Park Y."/>
            <person name="Li B."/>
            <person name="Tanaka Y."/>
            <person name="Predel R."/>
            <person name="Neupert S."/>
            <person name="Schachtner J."/>
            <person name="Verleyen P."/>
            <person name="Raible F."/>
            <person name="Bork P."/>
            <person name="Friedrich M."/>
            <person name="Walden K.K."/>
            <person name="Robertson H.M."/>
            <person name="Angeli S."/>
            <person name="Foret S."/>
            <person name="Bucher G."/>
            <person name="Schuetz S."/>
            <person name="Maleszka R."/>
            <person name="Wimmer E.A."/>
            <person name="Beeman R.W."/>
            <person name="Lorenzen M."/>
            <person name="Tomoyasu Y."/>
            <person name="Miller S.C."/>
            <person name="Grossmann D."/>
            <person name="Bucher G."/>
        </authorList>
    </citation>
    <scope>NUCLEOTIDE SEQUENCE [LARGE SCALE GENOMIC DNA]</scope>
    <source>
        <strain evidence="23 24">Georgia GA2</strain>
    </source>
</reference>
<accession>D6WGL4</accession>
<dbReference type="GO" id="GO:0031965">
    <property type="term" value="C:nuclear membrane"/>
    <property type="evidence" value="ECO:0007669"/>
    <property type="project" value="UniProtKB-SubCell"/>
</dbReference>
<comment type="subcellular location">
    <subcellularLocation>
        <location evidence="2">Nucleus membrane</location>
    </subcellularLocation>
    <subcellularLocation>
        <location evidence="3">Nucleus</location>
        <location evidence="3">Nuclear pore complex</location>
    </subcellularLocation>
</comment>
<feature type="compositionally biased region" description="Polar residues" evidence="21">
    <location>
        <begin position="1101"/>
        <end position="1113"/>
    </location>
</feature>
<evidence type="ECO:0000256" key="17">
    <source>
        <dbReference type="ARBA" id="ARBA00068609"/>
    </source>
</evidence>
<evidence type="ECO:0000313" key="23">
    <source>
        <dbReference type="EMBL" id="EFA00581.2"/>
    </source>
</evidence>
<evidence type="ECO:0000313" key="24">
    <source>
        <dbReference type="Proteomes" id="UP000007266"/>
    </source>
</evidence>
<name>D6WGL4_TRICA</name>
<keyword evidence="9" id="KW-0862">Zinc</keyword>
<dbReference type="Gene3D" id="4.10.1060.10">
    <property type="entry name" value="Zinc finger, RanBP2-type"/>
    <property type="match status" value="6"/>
</dbReference>
<evidence type="ECO:0000256" key="19">
    <source>
        <dbReference type="ARBA" id="ARBA00079437"/>
    </source>
</evidence>
<keyword evidence="6" id="KW-0677">Repeat</keyword>
<dbReference type="SMART" id="SM00547">
    <property type="entry name" value="ZnF_RBZ"/>
    <property type="match status" value="6"/>
</dbReference>
<dbReference type="AlphaFoldDB" id="D6WGL4"/>
<evidence type="ECO:0000259" key="22">
    <source>
        <dbReference type="PROSITE" id="PS50199"/>
    </source>
</evidence>
<dbReference type="InterPro" id="IPR013913">
    <property type="entry name" value="Nup153_N"/>
</dbReference>
<dbReference type="GO" id="GO:0015031">
    <property type="term" value="P:protein transport"/>
    <property type="evidence" value="ECO:0007669"/>
    <property type="project" value="UniProtKB-KW"/>
</dbReference>
<dbReference type="InterPro" id="IPR026054">
    <property type="entry name" value="Nucleoporin"/>
</dbReference>
<dbReference type="InterPro" id="IPR036443">
    <property type="entry name" value="Znf_RanBP2_sf"/>
</dbReference>
<evidence type="ECO:0000256" key="2">
    <source>
        <dbReference type="ARBA" id="ARBA00004126"/>
    </source>
</evidence>
<feature type="domain" description="RanBP2-type" evidence="22">
    <location>
        <begin position="631"/>
        <end position="660"/>
    </location>
</feature>
<feature type="domain" description="RanBP2-type" evidence="22">
    <location>
        <begin position="586"/>
        <end position="615"/>
    </location>
</feature>
<feature type="compositionally biased region" description="Polar residues" evidence="21">
    <location>
        <begin position="459"/>
        <end position="479"/>
    </location>
</feature>
<evidence type="ECO:0000256" key="6">
    <source>
        <dbReference type="ARBA" id="ARBA00022737"/>
    </source>
</evidence>
<evidence type="ECO:0000256" key="15">
    <source>
        <dbReference type="ARBA" id="ARBA00023242"/>
    </source>
</evidence>
<feature type="domain" description="RanBP2-type" evidence="22">
    <location>
        <begin position="761"/>
        <end position="793"/>
    </location>
</feature>
<evidence type="ECO:0000256" key="18">
    <source>
        <dbReference type="ARBA" id="ARBA00078197"/>
    </source>
</evidence>
<feature type="compositionally biased region" description="Polar residues" evidence="21">
    <location>
        <begin position="1"/>
        <end position="14"/>
    </location>
</feature>
<dbReference type="SUPFAM" id="SSF90209">
    <property type="entry name" value="Ran binding protein zinc finger-like"/>
    <property type="match status" value="6"/>
</dbReference>
<feature type="region of interest" description="Disordered" evidence="21">
    <location>
        <begin position="458"/>
        <end position="479"/>
    </location>
</feature>
<gene>
    <name evidence="23" type="primary">AUGUSTUS-3.0.2_03451</name>
    <name evidence="23" type="ORF">TcasGA2_TC003451</name>
</gene>
<dbReference type="Pfam" id="PF08604">
    <property type="entry name" value="Nup153"/>
    <property type="match status" value="2"/>
</dbReference>
<dbReference type="FunFam" id="4.10.1060.10:FF:000001">
    <property type="entry name" value="Nuclear pore complex protein Nup153"/>
    <property type="match status" value="1"/>
</dbReference>
<feature type="region of interest" description="Disordered" evidence="21">
    <location>
        <begin position="1"/>
        <end position="21"/>
    </location>
</feature>
<feature type="region of interest" description="Disordered" evidence="21">
    <location>
        <begin position="135"/>
        <end position="234"/>
    </location>
</feature>
<feature type="compositionally biased region" description="Basic and acidic residues" evidence="21">
    <location>
        <begin position="548"/>
        <end position="558"/>
    </location>
</feature>
<evidence type="ECO:0000256" key="9">
    <source>
        <dbReference type="ARBA" id="ARBA00022833"/>
    </source>
</evidence>
<evidence type="ECO:0000256" key="12">
    <source>
        <dbReference type="ARBA" id="ARBA00023125"/>
    </source>
</evidence>
<dbReference type="PANTHER" id="PTHR23193">
    <property type="entry name" value="NUCLEAR PORE COMPLEX PROTEIN NUP"/>
    <property type="match status" value="1"/>
</dbReference>
<dbReference type="GO" id="GO:0051028">
    <property type="term" value="P:mRNA transport"/>
    <property type="evidence" value="ECO:0007669"/>
    <property type="project" value="UniProtKB-KW"/>
</dbReference>
<keyword evidence="12" id="KW-0238">DNA-binding</keyword>
<evidence type="ECO:0000256" key="16">
    <source>
        <dbReference type="ARBA" id="ARBA00060842"/>
    </source>
</evidence>
<evidence type="ECO:0000256" key="11">
    <source>
        <dbReference type="ARBA" id="ARBA00023010"/>
    </source>
</evidence>
<feature type="region of interest" description="Disordered" evidence="21">
    <location>
        <begin position="403"/>
        <end position="426"/>
    </location>
</feature>
<dbReference type="EMBL" id="KQ971321">
    <property type="protein sequence ID" value="EFA00581.2"/>
    <property type="molecule type" value="Genomic_DNA"/>
</dbReference>
<feature type="compositionally biased region" description="Basic and acidic residues" evidence="21">
    <location>
        <begin position="186"/>
        <end position="197"/>
    </location>
</feature>
<feature type="compositionally biased region" description="Acidic residues" evidence="21">
    <location>
        <begin position="57"/>
        <end position="67"/>
    </location>
</feature>
<evidence type="ECO:0000256" key="13">
    <source>
        <dbReference type="ARBA" id="ARBA00023132"/>
    </source>
</evidence>
<dbReference type="InterPro" id="IPR001876">
    <property type="entry name" value="Znf_RanBP2"/>
</dbReference>
<feature type="region of interest" description="Disordered" evidence="21">
    <location>
        <begin position="548"/>
        <end position="568"/>
    </location>
</feature>
<evidence type="ECO:0000256" key="3">
    <source>
        <dbReference type="ARBA" id="ARBA00004567"/>
    </source>
</evidence>
<dbReference type="PROSITE" id="PS01358">
    <property type="entry name" value="ZF_RANBP2_1"/>
    <property type="match status" value="6"/>
</dbReference>
<dbReference type="HOGENOM" id="CLU_244736_0_0_1"/>
<keyword evidence="14" id="KW-0472">Membrane</keyword>
<evidence type="ECO:0000256" key="4">
    <source>
        <dbReference type="ARBA" id="ARBA00022448"/>
    </source>
</evidence>
<keyword evidence="15" id="KW-0539">Nucleus</keyword>
<evidence type="ECO:0000256" key="5">
    <source>
        <dbReference type="ARBA" id="ARBA00022723"/>
    </source>
</evidence>
<evidence type="ECO:0000256" key="14">
    <source>
        <dbReference type="ARBA" id="ARBA00023136"/>
    </source>
</evidence>
<evidence type="ECO:0000256" key="10">
    <source>
        <dbReference type="ARBA" id="ARBA00022927"/>
    </source>
</evidence>
<keyword evidence="8" id="KW-0509">mRNA transport</keyword>
<comment type="cofactor">
    <cofactor evidence="1">
        <name>Zn(2+)</name>
        <dbReference type="ChEBI" id="CHEBI:29105"/>
    </cofactor>
</comment>
<dbReference type="OrthoDB" id="79830at2759"/>
<dbReference type="PANTHER" id="PTHR23193:SF23">
    <property type="entry name" value="NUCLEAR PORE COMPLEX PROTEIN NUP153"/>
    <property type="match status" value="1"/>
</dbReference>
<feature type="domain" description="RanBP2-type" evidence="22">
    <location>
        <begin position="716"/>
        <end position="746"/>
    </location>
</feature>
<feature type="region of interest" description="Disordered" evidence="21">
    <location>
        <begin position="928"/>
        <end position="1168"/>
    </location>
</feature>
<keyword evidence="4" id="KW-0813">Transport</keyword>
<feature type="domain" description="RanBP2-type" evidence="22">
    <location>
        <begin position="677"/>
        <end position="706"/>
    </location>
</feature>
<dbReference type="GO" id="GO:0003677">
    <property type="term" value="F:DNA binding"/>
    <property type="evidence" value="ECO:0007669"/>
    <property type="project" value="UniProtKB-KW"/>
</dbReference>
<keyword evidence="13" id="KW-0906">Nuclear pore complex</keyword>
<feature type="compositionally biased region" description="Polar residues" evidence="21">
    <location>
        <begin position="141"/>
        <end position="156"/>
    </location>
</feature>